<evidence type="ECO:0000256" key="3">
    <source>
        <dbReference type="ARBA" id="ARBA00023125"/>
    </source>
</evidence>
<accession>A0A482EW26</accession>
<dbReference type="InterPro" id="IPR050639">
    <property type="entry name" value="SSR_resolvase"/>
</dbReference>
<dbReference type="PANTHER" id="PTHR30461:SF26">
    <property type="entry name" value="RESOLVASE HOMOLOG YNEB"/>
    <property type="match status" value="1"/>
</dbReference>
<dbReference type="GO" id="GO:0003677">
    <property type="term" value="F:DNA binding"/>
    <property type="evidence" value="ECO:0007669"/>
    <property type="project" value="UniProtKB-KW"/>
</dbReference>
<dbReference type="AlphaFoldDB" id="A0A482EW26"/>
<comment type="similarity">
    <text evidence="1">Belongs to the site-specific recombinase resolvase family.</text>
</comment>
<evidence type="ECO:0000256" key="1">
    <source>
        <dbReference type="ARBA" id="ARBA00009913"/>
    </source>
</evidence>
<evidence type="ECO:0000256" key="6">
    <source>
        <dbReference type="PROSITE-ProRule" id="PRU10137"/>
    </source>
</evidence>
<protein>
    <submittedName>
        <fullName evidence="8">DNA-invertase hin</fullName>
    </submittedName>
</protein>
<dbReference type="EMBL" id="MK356561">
    <property type="protein sequence ID" value="QBM91662.1"/>
    <property type="molecule type" value="Genomic_DNA"/>
</dbReference>
<evidence type="ECO:0000256" key="4">
    <source>
        <dbReference type="ARBA" id="ARBA00023172"/>
    </source>
</evidence>
<feature type="active site" description="O-(5'-phospho-DNA)-serine intermediate" evidence="5 6">
    <location>
        <position position="9"/>
    </location>
</feature>
<proteinExistence type="inferred from homology"/>
<dbReference type="InterPro" id="IPR006118">
    <property type="entry name" value="Recombinase_CS"/>
</dbReference>
<dbReference type="PROSITE" id="PS00397">
    <property type="entry name" value="RECOMBINASES_1"/>
    <property type="match status" value="1"/>
</dbReference>
<sequence length="223" mass="25032">MQYAYIRVSSADQNTARQEEALSKAGFQPDKICVEHASAKDTNRPGLQELLGQLRPGDTLLVHSIDRLCRNMSDMCAVTTRLRDQGVTLIFLKEQLTFSAGTNNPMQELQLHMMSAFSQFERALLKERQADGIAAKKARGEKTGRPGADIKKIQEIDALRSRGVRLRIACDHAGLGVSTYYKLRHQMNRHCCKVSDEAAFCLIQRPYISKTLLTRRISPRGSP</sequence>
<keyword evidence="2" id="KW-0229">DNA integration</keyword>
<dbReference type="SUPFAM" id="SSF53041">
    <property type="entry name" value="Resolvase-like"/>
    <property type="match status" value="1"/>
</dbReference>
<dbReference type="PROSITE" id="PS51736">
    <property type="entry name" value="RECOMBINASES_3"/>
    <property type="match status" value="1"/>
</dbReference>
<dbReference type="Gene3D" id="3.40.50.1390">
    <property type="entry name" value="Resolvase, N-terminal catalytic domain"/>
    <property type="match status" value="1"/>
</dbReference>
<dbReference type="InterPro" id="IPR006119">
    <property type="entry name" value="Resolv_N"/>
</dbReference>
<name>A0A482EW26_ECOLX</name>
<evidence type="ECO:0000256" key="5">
    <source>
        <dbReference type="PIRSR" id="PIRSR606118-50"/>
    </source>
</evidence>
<evidence type="ECO:0000259" key="7">
    <source>
        <dbReference type="PROSITE" id="PS51736"/>
    </source>
</evidence>
<dbReference type="Pfam" id="PF00239">
    <property type="entry name" value="Resolvase"/>
    <property type="match status" value="1"/>
</dbReference>
<feature type="domain" description="Resolvase/invertase-type recombinase catalytic" evidence="7">
    <location>
        <begin position="1"/>
        <end position="140"/>
    </location>
</feature>
<dbReference type="CDD" id="cd03768">
    <property type="entry name" value="SR_ResInv"/>
    <property type="match status" value="1"/>
</dbReference>
<geneLocation type="plasmid" evidence="8">
    <name>pSa1423TC-59K</name>
</geneLocation>
<evidence type="ECO:0000313" key="8">
    <source>
        <dbReference type="EMBL" id="QBM91662.1"/>
    </source>
</evidence>
<reference evidence="8" key="1">
    <citation type="submission" date="2019-01" db="EMBL/GenBank/DDBJ databases">
        <title>Salmonella strain Sa1423 plasmid sequences.</title>
        <authorList>
            <person name="Chen K."/>
            <person name="Chen S."/>
        </authorList>
    </citation>
    <scope>NUCLEOTIDE SEQUENCE</scope>
    <source>
        <strain evidence="8">J53</strain>
        <plasmid evidence="8">pSa1423TC-59K</plasmid>
    </source>
</reference>
<gene>
    <name evidence="8" type="primary">hin_3</name>
    <name evidence="8" type="ORF">AGEHBPLJ_00026</name>
</gene>
<organism evidence="8">
    <name type="scientific">Escherichia coli</name>
    <dbReference type="NCBI Taxonomy" id="562"/>
    <lineage>
        <taxon>Bacteria</taxon>
        <taxon>Pseudomonadati</taxon>
        <taxon>Pseudomonadota</taxon>
        <taxon>Gammaproteobacteria</taxon>
        <taxon>Enterobacterales</taxon>
        <taxon>Enterobacteriaceae</taxon>
        <taxon>Escherichia</taxon>
    </lineage>
</organism>
<keyword evidence="4" id="KW-0233">DNA recombination</keyword>
<evidence type="ECO:0000256" key="2">
    <source>
        <dbReference type="ARBA" id="ARBA00022908"/>
    </source>
</evidence>
<keyword evidence="3" id="KW-0238">DNA-binding</keyword>
<dbReference type="SMART" id="SM00857">
    <property type="entry name" value="Resolvase"/>
    <property type="match status" value="1"/>
</dbReference>
<dbReference type="RefSeq" id="WP_250698066.1">
    <property type="nucleotide sequence ID" value="NZ_MK356561.1"/>
</dbReference>
<dbReference type="GO" id="GO:0000150">
    <property type="term" value="F:DNA strand exchange activity"/>
    <property type="evidence" value="ECO:0007669"/>
    <property type="project" value="InterPro"/>
</dbReference>
<dbReference type="InterPro" id="IPR036162">
    <property type="entry name" value="Resolvase-like_N_sf"/>
</dbReference>
<dbReference type="GO" id="GO:0015074">
    <property type="term" value="P:DNA integration"/>
    <property type="evidence" value="ECO:0007669"/>
    <property type="project" value="UniProtKB-KW"/>
</dbReference>
<keyword evidence="8" id="KW-0614">Plasmid</keyword>
<dbReference type="PANTHER" id="PTHR30461">
    <property type="entry name" value="DNA-INVERTASE FROM LAMBDOID PROPHAGE"/>
    <property type="match status" value="1"/>
</dbReference>